<reference evidence="1 2" key="1">
    <citation type="submission" date="2019-09" db="EMBL/GenBank/DDBJ databases">
        <authorList>
            <person name="Kevbrin V."/>
            <person name="Grouzdev D.S."/>
        </authorList>
    </citation>
    <scope>NUCLEOTIDE SEQUENCE [LARGE SCALE GENOMIC DNA]</scope>
    <source>
        <strain evidence="1 2">G-192</strain>
    </source>
</reference>
<accession>A0A5M6ZHU2</accession>
<gene>
    <name evidence="1" type="ORF">F1654_08715</name>
</gene>
<dbReference type="EMBL" id="VWOJ01000002">
    <property type="protein sequence ID" value="KAA5803870.1"/>
    <property type="molecule type" value="Genomic_DNA"/>
</dbReference>
<sequence>MAVEPMDLHAALAQYRASVRDRDPLDATQIEFINLGPLRDRYGARWPQVRERIFDVCDAFVKRRLAPGDLAVRAATGFLVLPGPGRTETAAAFTARIERELQAFFLGVEHLQSLQVQARHTPLPAACLLDALGSSAMEEAAQAHEAAAAPDEPAPPVLPDFELYFEPVWTAASGFVALHAAEPAGVSSLGAGLMRGHALAPSAGGAAMRMELDRRVLMAAARAWREGRGGAPGVLAAPVHYETLAQLKCRLPYLASFSALEEAERKAVMALIRASPVDAPYTRLTEVCRSAKALFPRVIVEIDLMKVKLDRFVDARADVFFFTAPGPAPFSAPALEAISRLSERAARLGARTAMGGCCDAAQLAAALDAGVHYISGPLTGEPARRARPPYQLDLTATAPGPQAQGRQAS</sequence>
<evidence type="ECO:0008006" key="3">
    <source>
        <dbReference type="Google" id="ProtNLM"/>
    </source>
</evidence>
<dbReference type="AlphaFoldDB" id="A0A5M6ZHU2"/>
<protein>
    <recommendedName>
        <fullName evidence="3">EAL domain-containing protein</fullName>
    </recommendedName>
</protein>
<comment type="caution">
    <text evidence="1">The sequence shown here is derived from an EMBL/GenBank/DDBJ whole genome shotgun (WGS) entry which is preliminary data.</text>
</comment>
<keyword evidence="2" id="KW-1185">Reference proteome</keyword>
<evidence type="ECO:0000313" key="2">
    <source>
        <dbReference type="Proteomes" id="UP000325122"/>
    </source>
</evidence>
<proteinExistence type="predicted"/>
<organism evidence="1 2">
    <name type="scientific">Alkalicaulis satelles</name>
    <dbReference type="NCBI Taxonomy" id="2609175"/>
    <lineage>
        <taxon>Bacteria</taxon>
        <taxon>Pseudomonadati</taxon>
        <taxon>Pseudomonadota</taxon>
        <taxon>Alphaproteobacteria</taxon>
        <taxon>Maricaulales</taxon>
        <taxon>Maricaulaceae</taxon>
        <taxon>Alkalicaulis</taxon>
    </lineage>
</organism>
<dbReference type="RefSeq" id="WP_150023138.1">
    <property type="nucleotide sequence ID" value="NZ_VWOJ01000002.1"/>
</dbReference>
<evidence type="ECO:0000313" key="1">
    <source>
        <dbReference type="EMBL" id="KAA5803870.1"/>
    </source>
</evidence>
<dbReference type="Proteomes" id="UP000325122">
    <property type="component" value="Unassembled WGS sequence"/>
</dbReference>
<name>A0A5M6ZHU2_9PROT</name>